<feature type="transmembrane region" description="Helical" evidence="2">
    <location>
        <begin position="141"/>
        <end position="162"/>
    </location>
</feature>
<dbReference type="STRING" id="675635.Psed_3885"/>
<accession>F4CN40</accession>
<feature type="transmembrane region" description="Helical" evidence="2">
    <location>
        <begin position="93"/>
        <end position="115"/>
    </location>
</feature>
<keyword evidence="2" id="KW-1133">Transmembrane helix</keyword>
<feature type="region of interest" description="Disordered" evidence="1">
    <location>
        <begin position="1"/>
        <end position="28"/>
    </location>
</feature>
<dbReference type="eggNOG" id="COG0657">
    <property type="taxonomic scope" value="Bacteria"/>
</dbReference>
<feature type="transmembrane region" description="Helical" evidence="2">
    <location>
        <begin position="369"/>
        <end position="390"/>
    </location>
</feature>
<evidence type="ECO:0000313" key="4">
    <source>
        <dbReference type="Proteomes" id="UP000007809"/>
    </source>
</evidence>
<gene>
    <name evidence="3" type="ordered locus">Psed_3885</name>
</gene>
<feature type="transmembrane region" description="Helical" evidence="2">
    <location>
        <begin position="450"/>
        <end position="474"/>
    </location>
</feature>
<feature type="transmembrane region" description="Helical" evidence="2">
    <location>
        <begin position="278"/>
        <end position="299"/>
    </location>
</feature>
<feature type="transmembrane region" description="Helical" evidence="2">
    <location>
        <begin position="565"/>
        <end position="585"/>
    </location>
</feature>
<keyword evidence="2" id="KW-0812">Transmembrane</keyword>
<organism evidence="3 4">
    <name type="scientific">Pseudonocardia dioxanivorans (strain ATCC 55486 / DSM 44775 / JCM 13855 / CB1190)</name>
    <dbReference type="NCBI Taxonomy" id="675635"/>
    <lineage>
        <taxon>Bacteria</taxon>
        <taxon>Bacillati</taxon>
        <taxon>Actinomycetota</taxon>
        <taxon>Actinomycetes</taxon>
        <taxon>Pseudonocardiales</taxon>
        <taxon>Pseudonocardiaceae</taxon>
        <taxon>Pseudonocardia</taxon>
    </lineage>
</organism>
<evidence type="ECO:0000256" key="2">
    <source>
        <dbReference type="SAM" id="Phobius"/>
    </source>
</evidence>
<dbReference type="HOGENOM" id="CLU_350184_0_0_11"/>
<feature type="transmembrane region" description="Helical" evidence="2">
    <location>
        <begin position="605"/>
        <end position="623"/>
    </location>
</feature>
<feature type="compositionally biased region" description="Low complexity" evidence="1">
    <location>
        <begin position="1"/>
        <end position="21"/>
    </location>
</feature>
<keyword evidence="4" id="KW-1185">Reference proteome</keyword>
<protein>
    <submittedName>
        <fullName evidence="3">Integral membrane protein</fullName>
    </submittedName>
</protein>
<dbReference type="InterPro" id="IPR029058">
    <property type="entry name" value="AB_hydrolase_fold"/>
</dbReference>
<dbReference type="KEGG" id="pdx:Psed_3885"/>
<feature type="transmembrane region" description="Helical" evidence="2">
    <location>
        <begin position="534"/>
        <end position="553"/>
    </location>
</feature>
<feature type="region of interest" description="Disordered" evidence="1">
    <location>
        <begin position="795"/>
        <end position="820"/>
    </location>
</feature>
<evidence type="ECO:0000313" key="3">
    <source>
        <dbReference type="EMBL" id="AEA26053.1"/>
    </source>
</evidence>
<name>F4CN40_PSEUX</name>
<proteinExistence type="predicted"/>
<feature type="transmembrane region" description="Helical" evidence="2">
    <location>
        <begin position="182"/>
        <end position="204"/>
    </location>
</feature>
<feature type="transmembrane region" description="Helical" evidence="2">
    <location>
        <begin position="500"/>
        <end position="522"/>
    </location>
</feature>
<reference evidence="3 4" key="1">
    <citation type="journal article" date="2011" name="J. Bacteriol.">
        <title>Genome sequence of the 1,4-dioxane-degrading Pseudonocardia dioxanivorans strain CB1190.</title>
        <authorList>
            <person name="Sales C.M."/>
            <person name="Mahendra S."/>
            <person name="Grostern A."/>
            <person name="Parales R.E."/>
            <person name="Goodwin L.A."/>
            <person name="Woyke T."/>
            <person name="Nolan M."/>
            <person name="Lapidus A."/>
            <person name="Chertkov O."/>
            <person name="Ovchinnikova G."/>
            <person name="Sczyrba A."/>
            <person name="Alvarez-Cohen L."/>
        </authorList>
    </citation>
    <scope>NUCLEOTIDE SEQUENCE [LARGE SCALE GENOMIC DNA]</scope>
    <source>
        <strain evidence="4">ATCC 55486 / DSM 44775 / JCM 13855 / CB1190</strain>
    </source>
</reference>
<sequence>MRGILAPVDAEPPVDAPGPAAAHDDRDPPVELRVHGVAGTPPELMLQLVPAVRTDRAEQPPDDDDGAITEWRQPPARPQLRAWSWGSLTSGRWYQAFYLVLLPFMLANLAGWALLASPDGGPPTGTGDHADRERPARGVRIRWCVLLVRLAALLVTTIFAFWTQLVVADLVTYQWLVRHAGWPGWTVGAGFAVTAGVLLAVVWLSRIRTRPTRRHVDPWAVWTDPAGRASLHHDQPPMWNSPGINVGLRRLHLSAALGAVALAGCWPSAGGWTTWRTAGLWCAVATLAAVAVLTCWISLADGEAPGSADPAGPPRALRGHGLPPAALVRHGTWPPAAAALALAAVATGGVDTAWVGAHPFLPALRGSALWLSLAVLVVAALVGVVQGRVVPAPGTPPRRRDLRRANAPSILLLAAAIGAALGAGIAEQVARLAGSTCSVGPCVVVGDTVGWMAIVFTSILAAVGLVVALCWLALRLVPRADGRRPPAAVALRSLTVRGSWLTALLGALGSLATVAGIAVALARGGLPPVSAVPVAVSATVVGTLILLTLGLLAAALRHRHVRTPVAIGVAVAVVAVAAVVVWALRSGRSWQVLGVPLPPSTFAEFSLVVAILLPTALVLRRMYAAVRSVAARRGVGVLWDVGTFWPRWFHPLAPPTYSDRAVTGLTDRIEDVEPGEVFVVAAHSQGSVIAGTALLAANPRTPVALLTFGSPWHHLYGEFFPGYFDTGATAALVDTLDRRWRNLYRDTDPIGGPVHDPAVDASALADPHLRIHSDYWLEPEYGVAVARLERAIRSAVQHPTPGPSERTGRPAREQTTPTTR</sequence>
<feature type="transmembrane region" description="Helical" evidence="2">
    <location>
        <begin position="410"/>
        <end position="430"/>
    </location>
</feature>
<dbReference type="AlphaFoldDB" id="F4CN40"/>
<dbReference type="SUPFAM" id="SSF53474">
    <property type="entry name" value="alpha/beta-Hydrolases"/>
    <property type="match status" value="1"/>
</dbReference>
<evidence type="ECO:0000256" key="1">
    <source>
        <dbReference type="SAM" id="MobiDB-lite"/>
    </source>
</evidence>
<keyword evidence="2" id="KW-0472">Membrane</keyword>
<dbReference type="EMBL" id="CP002593">
    <property type="protein sequence ID" value="AEA26053.1"/>
    <property type="molecule type" value="Genomic_DNA"/>
</dbReference>
<dbReference type="Proteomes" id="UP000007809">
    <property type="component" value="Chromosome"/>
</dbReference>